<evidence type="ECO:0000313" key="2">
    <source>
        <dbReference type="EMBL" id="TJZ57153.1"/>
    </source>
</evidence>
<organism evidence="2 3">
    <name type="scientific">Streptomyces piniterrae</name>
    <dbReference type="NCBI Taxonomy" id="2571125"/>
    <lineage>
        <taxon>Bacteria</taxon>
        <taxon>Bacillati</taxon>
        <taxon>Actinomycetota</taxon>
        <taxon>Actinomycetes</taxon>
        <taxon>Kitasatosporales</taxon>
        <taxon>Streptomycetaceae</taxon>
        <taxon>Streptomyces</taxon>
    </lineage>
</organism>
<dbReference type="EMBL" id="SUMB01000002">
    <property type="protein sequence ID" value="TJZ57153.1"/>
    <property type="molecule type" value="Genomic_DNA"/>
</dbReference>
<evidence type="ECO:0000256" key="1">
    <source>
        <dbReference type="SAM" id="MobiDB-lite"/>
    </source>
</evidence>
<comment type="caution">
    <text evidence="2">The sequence shown here is derived from an EMBL/GenBank/DDBJ whole genome shotgun (WGS) entry which is preliminary data.</text>
</comment>
<reference evidence="2 3" key="1">
    <citation type="submission" date="2019-04" db="EMBL/GenBank/DDBJ databases">
        <title>Streptomyces piniterrae sp. nov., a heliquinomycin-producing actinomycete isolated from rhizosphere soil of Pinus yunnanensis.</title>
        <authorList>
            <person name="Zhuang X."/>
            <person name="Zhao J."/>
        </authorList>
    </citation>
    <scope>NUCLEOTIDE SEQUENCE [LARGE SCALE GENOMIC DNA]</scope>
    <source>
        <strain evidence="3">jys28</strain>
    </source>
</reference>
<dbReference type="AlphaFoldDB" id="A0A4U0NRN5"/>
<protein>
    <submittedName>
        <fullName evidence="2">Uncharacterized protein</fullName>
    </submittedName>
</protein>
<dbReference type="Proteomes" id="UP000308697">
    <property type="component" value="Unassembled WGS sequence"/>
</dbReference>
<feature type="region of interest" description="Disordered" evidence="1">
    <location>
        <begin position="1"/>
        <end position="20"/>
    </location>
</feature>
<evidence type="ECO:0000313" key="3">
    <source>
        <dbReference type="Proteomes" id="UP000308697"/>
    </source>
</evidence>
<accession>A0A4U0NRN5</accession>
<sequence length="62" mass="6915">MRQQGGPFAGALTGRDQGGRKERIAGRFARYEPRLRAGRLVLDLLSDLPRKDCWTIAEWSGG</sequence>
<gene>
    <name evidence="2" type="ORF">FCH28_06770</name>
</gene>
<name>A0A4U0NRN5_9ACTN</name>
<keyword evidence="3" id="KW-1185">Reference proteome</keyword>
<dbReference type="OrthoDB" id="4954307at2"/>
<proteinExistence type="predicted"/>